<organism evidence="2 3">
    <name type="scientific">Fasciolopsis buskii</name>
    <dbReference type="NCBI Taxonomy" id="27845"/>
    <lineage>
        <taxon>Eukaryota</taxon>
        <taxon>Metazoa</taxon>
        <taxon>Spiralia</taxon>
        <taxon>Lophotrochozoa</taxon>
        <taxon>Platyhelminthes</taxon>
        <taxon>Trematoda</taxon>
        <taxon>Digenea</taxon>
        <taxon>Plagiorchiida</taxon>
        <taxon>Echinostomata</taxon>
        <taxon>Echinostomatoidea</taxon>
        <taxon>Fasciolidae</taxon>
        <taxon>Fasciolopsis</taxon>
    </lineage>
</organism>
<proteinExistence type="predicted"/>
<gene>
    <name evidence="2" type="ORF">FBUS_05667</name>
</gene>
<dbReference type="Proteomes" id="UP000728185">
    <property type="component" value="Unassembled WGS sequence"/>
</dbReference>
<dbReference type="AlphaFoldDB" id="A0A8E0RVN9"/>
<protein>
    <submittedName>
        <fullName evidence="2">Non-lysosomal glucosylceramidase</fullName>
    </submittedName>
</protein>
<dbReference type="InterPro" id="IPR024462">
    <property type="entry name" value="GH116_N"/>
</dbReference>
<evidence type="ECO:0000313" key="3">
    <source>
        <dbReference type="Proteomes" id="UP000728185"/>
    </source>
</evidence>
<dbReference type="OrthoDB" id="10547325at2759"/>
<dbReference type="Pfam" id="PF12215">
    <property type="entry name" value="Glyco_hydr_116N"/>
    <property type="match status" value="1"/>
</dbReference>
<reference evidence="2" key="1">
    <citation type="submission" date="2019-05" db="EMBL/GenBank/DDBJ databases">
        <title>Annotation for the trematode Fasciolopsis buski.</title>
        <authorList>
            <person name="Choi Y.-J."/>
        </authorList>
    </citation>
    <scope>NUCLEOTIDE SEQUENCE</scope>
    <source>
        <strain evidence="2">HT</strain>
        <tissue evidence="2">Whole worm</tissue>
    </source>
</reference>
<accession>A0A8E0RVN9</accession>
<feature type="domain" description="Glycosyl-hydrolase family 116 N-terminal" evidence="1">
    <location>
        <begin position="94"/>
        <end position="238"/>
    </location>
</feature>
<dbReference type="EMBL" id="LUCM01005843">
    <property type="protein sequence ID" value="KAA0192188.1"/>
    <property type="molecule type" value="Genomic_DNA"/>
</dbReference>
<keyword evidence="3" id="KW-1185">Reference proteome</keyword>
<comment type="caution">
    <text evidence="2">The sequence shown here is derived from an EMBL/GenBank/DDBJ whole genome shotgun (WGS) entry which is preliminary data.</text>
</comment>
<name>A0A8E0RVN9_9TREM</name>
<evidence type="ECO:0000259" key="1">
    <source>
        <dbReference type="Pfam" id="PF12215"/>
    </source>
</evidence>
<evidence type="ECO:0000313" key="2">
    <source>
        <dbReference type="EMBL" id="KAA0192188.1"/>
    </source>
</evidence>
<sequence length="239" mass="25899">MEVCITFTWHGPNPSPRNNSSSLRISSTANGLNGLTCVSRTWSTETPDPLAAKSPDHYLARSASFFLSDSSLSGCFLERVIGNELPCCFGIAAKQSETVNVTRYPGFTFSKSVGLTNSDSGESNPMATVYGSAAEGDQDAEWTAYHSYRAAPTAQSFWLSLRSNSGLKDLEGAGYYVPNTSSTRKQTPKLGVAVSATCVVPPAEYEKDSIVPGRNEIEFAIVWHSPIVRFRSGEVIYTR</sequence>